<dbReference type="PROSITE" id="PS51898">
    <property type="entry name" value="TYR_RECOMBINASE"/>
    <property type="match status" value="1"/>
</dbReference>
<feature type="active site" evidence="10">
    <location>
        <position position="180"/>
    </location>
</feature>
<proteinExistence type="inferred from homology"/>
<evidence type="ECO:0000313" key="14">
    <source>
        <dbReference type="EMBL" id="MBK1792206.1"/>
    </source>
</evidence>
<feature type="active site" evidence="10">
    <location>
        <position position="156"/>
    </location>
</feature>
<comment type="caution">
    <text evidence="14">The sequence shown here is derived from an EMBL/GenBank/DDBJ whole genome shotgun (WGS) entry which is preliminary data.</text>
</comment>
<feature type="active site" evidence="10">
    <location>
        <position position="248"/>
    </location>
</feature>
<comment type="function">
    <text evidence="10">Site-specific tyrosine recombinase, which acts by catalyzing the cutting and rejoining of the recombining DNA molecules. The XerC-XerD complex is essential to convert dimers of the bacterial chromosome into monomers to permit their segregation at cell division. It also contributes to the segregational stability of plasmids.</text>
</comment>
<dbReference type="InterPro" id="IPR011931">
    <property type="entry name" value="Recomb_XerC"/>
</dbReference>
<evidence type="ECO:0000256" key="9">
    <source>
        <dbReference type="ARBA" id="ARBA00023306"/>
    </source>
</evidence>
<keyword evidence="6 10" id="KW-0229">DNA integration</keyword>
<dbReference type="InterPro" id="IPR044068">
    <property type="entry name" value="CB"/>
</dbReference>
<evidence type="ECO:0000256" key="10">
    <source>
        <dbReference type="HAMAP-Rule" id="MF_01808"/>
    </source>
</evidence>
<feature type="domain" description="Core-binding (CB)" evidence="13">
    <location>
        <begin position="3"/>
        <end position="88"/>
    </location>
</feature>
<evidence type="ECO:0000256" key="6">
    <source>
        <dbReference type="ARBA" id="ARBA00022908"/>
    </source>
</evidence>
<evidence type="ECO:0000256" key="7">
    <source>
        <dbReference type="ARBA" id="ARBA00023125"/>
    </source>
</evidence>
<dbReference type="Gene3D" id="1.10.443.10">
    <property type="entry name" value="Intergrase catalytic core"/>
    <property type="match status" value="1"/>
</dbReference>
<dbReference type="EMBL" id="JAENIM010000044">
    <property type="protein sequence ID" value="MBK1792206.1"/>
    <property type="molecule type" value="Genomic_DNA"/>
</dbReference>
<evidence type="ECO:0000259" key="13">
    <source>
        <dbReference type="PROSITE" id="PS51900"/>
    </source>
</evidence>
<keyword evidence="7 10" id="KW-0238">DNA-binding</keyword>
<dbReference type="GO" id="GO:0003677">
    <property type="term" value="F:DNA binding"/>
    <property type="evidence" value="ECO:0007669"/>
    <property type="project" value="UniProtKB-UniRule"/>
</dbReference>
<keyword evidence="15" id="KW-1185">Reference proteome</keyword>
<sequence>MDDHSDALIDDYLDFLSIEKNASPRTKRNYTQALIDFSNWNEKSFSSWQDCTSEQFREYLHHLHLEGLAASTIRLRFSALRSFYQYLVLRRGLAKNPVSEVMLPKAKRKLPVVLSVTQMQELLDMPYKVEQPKQAKPWVKHRDAAIMELFYSSGLRLAELVSLNVEDLDSDSGTLRVVGKGSKERLLPIGSYAMKAIQHYRQDAQIHSGPLFLNKSGTRLSTRSVGKLLEKYLQQSTIPFHVTPHKLRHSFATHMLDHGADLRSVQELLGHASLSTTQIYTHVTKQRMQDTYRSAHPRAK</sequence>
<comment type="subcellular location">
    <subcellularLocation>
        <location evidence="1 10">Cytoplasm</location>
    </subcellularLocation>
</comment>
<evidence type="ECO:0000256" key="5">
    <source>
        <dbReference type="ARBA" id="ARBA00022829"/>
    </source>
</evidence>
<dbReference type="InterPro" id="IPR011010">
    <property type="entry name" value="DNA_brk_join_enz"/>
</dbReference>
<dbReference type="NCBIfam" id="TIGR02224">
    <property type="entry name" value="recomb_XerC"/>
    <property type="match status" value="1"/>
</dbReference>
<feature type="domain" description="Tyr recombinase" evidence="12">
    <location>
        <begin position="109"/>
        <end position="293"/>
    </location>
</feature>
<evidence type="ECO:0000256" key="3">
    <source>
        <dbReference type="ARBA" id="ARBA00022490"/>
    </source>
</evidence>
<dbReference type="InterPro" id="IPR002104">
    <property type="entry name" value="Integrase_catalytic"/>
</dbReference>
<comment type="subunit">
    <text evidence="10">Forms a cyclic heterotetrameric complex composed of two molecules of XerC and two molecules of XerD.</text>
</comment>
<accession>A0A8J7SL79</accession>
<keyword evidence="5 10" id="KW-0159">Chromosome partition</keyword>
<feature type="active site" evidence="10">
    <location>
        <position position="245"/>
    </location>
</feature>
<reference evidence="14" key="1">
    <citation type="submission" date="2021-01" db="EMBL/GenBank/DDBJ databases">
        <title>Modified the classification status of verrucomicrobia.</title>
        <authorList>
            <person name="Feng X."/>
        </authorList>
    </citation>
    <scope>NUCLEOTIDE SEQUENCE</scope>
    <source>
        <strain evidence="14">_KCTC 22039</strain>
    </source>
</reference>
<dbReference type="RefSeq" id="WP_200312221.1">
    <property type="nucleotide sequence ID" value="NZ_JAENIM010000044.1"/>
</dbReference>
<evidence type="ECO:0000256" key="2">
    <source>
        <dbReference type="ARBA" id="ARBA00006657"/>
    </source>
</evidence>
<dbReference type="PROSITE" id="PS51900">
    <property type="entry name" value="CB"/>
    <property type="match status" value="1"/>
</dbReference>
<dbReference type="GO" id="GO:0051301">
    <property type="term" value="P:cell division"/>
    <property type="evidence" value="ECO:0007669"/>
    <property type="project" value="UniProtKB-UniRule"/>
</dbReference>
<dbReference type="GO" id="GO:0009037">
    <property type="term" value="F:tyrosine-based site-specific recombinase activity"/>
    <property type="evidence" value="ECO:0007669"/>
    <property type="project" value="UniProtKB-UniRule"/>
</dbReference>
<dbReference type="GO" id="GO:0007059">
    <property type="term" value="P:chromosome segregation"/>
    <property type="evidence" value="ECO:0007669"/>
    <property type="project" value="UniProtKB-UniRule"/>
</dbReference>
<feature type="active site" evidence="10">
    <location>
        <position position="271"/>
    </location>
</feature>
<evidence type="ECO:0000256" key="8">
    <source>
        <dbReference type="ARBA" id="ARBA00023172"/>
    </source>
</evidence>
<dbReference type="CDD" id="cd00798">
    <property type="entry name" value="INT_XerDC_C"/>
    <property type="match status" value="1"/>
</dbReference>
<keyword evidence="8 10" id="KW-0233">DNA recombination</keyword>
<organism evidence="14 15">
    <name type="scientific">Persicirhabdus sediminis</name>
    <dbReference type="NCBI Taxonomy" id="454144"/>
    <lineage>
        <taxon>Bacteria</taxon>
        <taxon>Pseudomonadati</taxon>
        <taxon>Verrucomicrobiota</taxon>
        <taxon>Verrucomicrobiia</taxon>
        <taxon>Verrucomicrobiales</taxon>
        <taxon>Verrucomicrobiaceae</taxon>
        <taxon>Persicirhabdus</taxon>
    </lineage>
</organism>
<dbReference type="GO" id="GO:0006313">
    <property type="term" value="P:DNA transposition"/>
    <property type="evidence" value="ECO:0007669"/>
    <property type="project" value="UniProtKB-UniRule"/>
</dbReference>
<dbReference type="InterPro" id="IPR010998">
    <property type="entry name" value="Integrase_recombinase_N"/>
</dbReference>
<evidence type="ECO:0000313" key="15">
    <source>
        <dbReference type="Proteomes" id="UP000624703"/>
    </source>
</evidence>
<dbReference type="HAMAP" id="MF_01808">
    <property type="entry name" value="Recomb_XerC_XerD"/>
    <property type="match status" value="1"/>
</dbReference>
<keyword evidence="9 10" id="KW-0131">Cell cycle</keyword>
<dbReference type="SUPFAM" id="SSF56349">
    <property type="entry name" value="DNA breaking-rejoining enzymes"/>
    <property type="match status" value="1"/>
</dbReference>
<evidence type="ECO:0000256" key="11">
    <source>
        <dbReference type="NCBIfam" id="TIGR02224"/>
    </source>
</evidence>
<dbReference type="AlphaFoldDB" id="A0A8J7SL79"/>
<dbReference type="Pfam" id="PF02899">
    <property type="entry name" value="Phage_int_SAM_1"/>
    <property type="match status" value="1"/>
</dbReference>
<dbReference type="GO" id="GO:0005737">
    <property type="term" value="C:cytoplasm"/>
    <property type="evidence" value="ECO:0007669"/>
    <property type="project" value="UniProtKB-SubCell"/>
</dbReference>
<dbReference type="Proteomes" id="UP000624703">
    <property type="component" value="Unassembled WGS sequence"/>
</dbReference>
<dbReference type="PANTHER" id="PTHR30349:SF77">
    <property type="entry name" value="TYROSINE RECOMBINASE XERC"/>
    <property type="match status" value="1"/>
</dbReference>
<evidence type="ECO:0000256" key="1">
    <source>
        <dbReference type="ARBA" id="ARBA00004496"/>
    </source>
</evidence>
<dbReference type="NCBIfam" id="NF040815">
    <property type="entry name" value="recomb_XerA_Arch"/>
    <property type="match status" value="1"/>
</dbReference>
<dbReference type="Gene3D" id="1.10.150.130">
    <property type="match status" value="1"/>
</dbReference>
<protein>
    <recommendedName>
        <fullName evidence="10 11">Tyrosine recombinase XerC</fullName>
    </recommendedName>
</protein>
<evidence type="ECO:0000259" key="12">
    <source>
        <dbReference type="PROSITE" id="PS51898"/>
    </source>
</evidence>
<comment type="similarity">
    <text evidence="2 10">Belongs to the 'phage' integrase family. XerC subfamily.</text>
</comment>
<dbReference type="PANTHER" id="PTHR30349">
    <property type="entry name" value="PHAGE INTEGRASE-RELATED"/>
    <property type="match status" value="1"/>
</dbReference>
<dbReference type="InterPro" id="IPR013762">
    <property type="entry name" value="Integrase-like_cat_sf"/>
</dbReference>
<dbReference type="Pfam" id="PF00589">
    <property type="entry name" value="Phage_integrase"/>
    <property type="match status" value="1"/>
</dbReference>
<name>A0A8J7SL79_9BACT</name>
<dbReference type="InterPro" id="IPR023009">
    <property type="entry name" value="Tyrosine_recombinase_XerC/XerD"/>
</dbReference>
<dbReference type="NCBIfam" id="NF001399">
    <property type="entry name" value="PRK00283.1"/>
    <property type="match status" value="1"/>
</dbReference>
<keyword evidence="3 10" id="KW-0963">Cytoplasm</keyword>
<evidence type="ECO:0000256" key="4">
    <source>
        <dbReference type="ARBA" id="ARBA00022618"/>
    </source>
</evidence>
<dbReference type="InterPro" id="IPR050090">
    <property type="entry name" value="Tyrosine_recombinase_XerCD"/>
</dbReference>
<keyword evidence="4 10" id="KW-0132">Cell division</keyword>
<dbReference type="InterPro" id="IPR004107">
    <property type="entry name" value="Integrase_SAM-like_N"/>
</dbReference>
<gene>
    <name evidence="10 14" type="primary">xerC</name>
    <name evidence="14" type="ORF">JIN82_13675</name>
</gene>
<feature type="active site" description="O-(3'-phospho-DNA)-tyrosine intermediate" evidence="10">
    <location>
        <position position="280"/>
    </location>
</feature>